<dbReference type="AlphaFoldDB" id="A0A1Y5T7Q5"/>
<dbReference type="Proteomes" id="UP000193870">
    <property type="component" value="Unassembled WGS sequence"/>
</dbReference>
<dbReference type="Gene3D" id="3.20.20.450">
    <property type="entry name" value="EAL domain"/>
    <property type="match status" value="1"/>
</dbReference>
<dbReference type="SUPFAM" id="SSF141868">
    <property type="entry name" value="EAL domain-like"/>
    <property type="match status" value="1"/>
</dbReference>
<evidence type="ECO:0008006" key="3">
    <source>
        <dbReference type="Google" id="ProtNLM"/>
    </source>
</evidence>
<name>A0A1Y5T7Q5_9RHOB</name>
<reference evidence="1 2" key="1">
    <citation type="submission" date="2017-03" db="EMBL/GenBank/DDBJ databases">
        <authorList>
            <person name="Afonso C.L."/>
            <person name="Miller P.J."/>
            <person name="Scott M.A."/>
            <person name="Spackman E."/>
            <person name="Goraichik I."/>
            <person name="Dimitrov K.M."/>
            <person name="Suarez D.L."/>
            <person name="Swayne D.E."/>
        </authorList>
    </citation>
    <scope>NUCLEOTIDE SEQUENCE [LARGE SCALE GENOMIC DNA]</scope>
    <source>
        <strain evidence="1 2">CECT 7066</strain>
    </source>
</reference>
<gene>
    <name evidence="1" type="ORF">PAM7066_02667</name>
</gene>
<dbReference type="OrthoDB" id="9814202at2"/>
<sequence>MTAILIACLSLAAFGAVFGRVRLVRERPPVVGLRDRVIDAISGRSGALVLFEGSGLDPAVLAGDLICRRDQVIAGEDRFAVHLDAPGRDAEFARWLCRAQVVLEDRCGSVRMGATRTGAGAWPEDHLNRAERALARAKSENVVLFIDDHAPPRALAAEAAAIPFEALPILCAERHELVAVEPVAPPDVEDRRPASPEVARHLFLARLRSGARMLDGDSGARLSLPLPDDLAADPDMAFALVFGLDGCDILPERVTLRVGAGLSPATEAALLATGCTVSTEAPTVAQVGAGPHWLPAEMVRDMDADEAARRQVATILARAAETGAEVHADGVGSRKTAQMLSAMGCTLVSGPGLAPAVPDGDTGSASASRS</sequence>
<dbReference type="EMBL" id="FWFV01000007">
    <property type="protein sequence ID" value="SLN55706.1"/>
    <property type="molecule type" value="Genomic_DNA"/>
</dbReference>
<dbReference type="STRING" id="315423.SAMN04488020_107193"/>
<evidence type="ECO:0000313" key="2">
    <source>
        <dbReference type="Proteomes" id="UP000193870"/>
    </source>
</evidence>
<evidence type="ECO:0000313" key="1">
    <source>
        <dbReference type="EMBL" id="SLN55706.1"/>
    </source>
</evidence>
<organism evidence="1 2">
    <name type="scientific">Palleronia marisminoris</name>
    <dbReference type="NCBI Taxonomy" id="315423"/>
    <lineage>
        <taxon>Bacteria</taxon>
        <taxon>Pseudomonadati</taxon>
        <taxon>Pseudomonadota</taxon>
        <taxon>Alphaproteobacteria</taxon>
        <taxon>Rhodobacterales</taxon>
        <taxon>Roseobacteraceae</taxon>
        <taxon>Palleronia</taxon>
    </lineage>
</organism>
<keyword evidence="2" id="KW-1185">Reference proteome</keyword>
<proteinExistence type="predicted"/>
<protein>
    <recommendedName>
        <fullName evidence="3">EAL domain protein</fullName>
    </recommendedName>
</protein>
<accession>A0A1Y5T7Q5</accession>
<dbReference type="RefSeq" id="WP_085854659.1">
    <property type="nucleotide sequence ID" value="NZ_FOPF01000007.1"/>
</dbReference>
<dbReference type="InterPro" id="IPR035919">
    <property type="entry name" value="EAL_sf"/>
</dbReference>